<dbReference type="Gene3D" id="3.40.50.1700">
    <property type="entry name" value="Glycoside hydrolase family 3 C-terminal domain"/>
    <property type="match status" value="1"/>
</dbReference>
<evidence type="ECO:0000313" key="2">
    <source>
        <dbReference type="EMBL" id="RXI02976.1"/>
    </source>
</evidence>
<keyword evidence="1" id="KW-0378">Hydrolase</keyword>
<sequence length="152" mass="16811">MIFLCYYVHRNLENLIQEAVRRLLVLLKNGVSVDKPVISQKSAVMQINLDISVAGGPSSGREQATMISQKNTVDPTTEVVYNENPDSDLVKSNEFSHAIFVVGEHRYAENYGDSLDSTIAGPHPSTTTNVWRAVKCVVTSSLTILLRSNPMF</sequence>
<accession>A0A498K6G3</accession>
<comment type="caution">
    <text evidence="2">The sequence shown here is derived from an EMBL/GenBank/DDBJ whole genome shotgun (WGS) entry which is preliminary data.</text>
</comment>
<dbReference type="GO" id="GO:0008422">
    <property type="term" value="F:beta-glucosidase activity"/>
    <property type="evidence" value="ECO:0007669"/>
    <property type="project" value="TreeGrafter"/>
</dbReference>
<dbReference type="AlphaFoldDB" id="A0A498K6G3"/>
<name>A0A498K6G3_MALDO</name>
<gene>
    <name evidence="2" type="ORF">DVH24_003054</name>
</gene>
<protein>
    <submittedName>
        <fullName evidence="2">Uncharacterized protein</fullName>
    </submittedName>
</protein>
<dbReference type="GO" id="GO:0009251">
    <property type="term" value="P:glucan catabolic process"/>
    <property type="evidence" value="ECO:0007669"/>
    <property type="project" value="TreeGrafter"/>
</dbReference>
<dbReference type="InterPro" id="IPR036881">
    <property type="entry name" value="Glyco_hydro_3_C_sf"/>
</dbReference>
<keyword evidence="3" id="KW-1185">Reference proteome</keyword>
<evidence type="ECO:0000313" key="3">
    <source>
        <dbReference type="Proteomes" id="UP000290289"/>
    </source>
</evidence>
<proteinExistence type="predicted"/>
<dbReference type="PANTHER" id="PTHR30620:SF91">
    <property type="entry name" value="BETA-GLUCOSIDASE"/>
    <property type="match status" value="1"/>
</dbReference>
<reference evidence="2 3" key="1">
    <citation type="submission" date="2018-10" db="EMBL/GenBank/DDBJ databases">
        <title>A high-quality apple genome assembly.</title>
        <authorList>
            <person name="Hu J."/>
        </authorList>
    </citation>
    <scope>NUCLEOTIDE SEQUENCE [LARGE SCALE GENOMIC DNA]</scope>
    <source>
        <strain evidence="3">cv. HFTH1</strain>
        <tissue evidence="2">Young leaf</tissue>
    </source>
</reference>
<evidence type="ECO:0000256" key="1">
    <source>
        <dbReference type="ARBA" id="ARBA00022801"/>
    </source>
</evidence>
<dbReference type="Proteomes" id="UP000290289">
    <property type="component" value="Chromosome 3"/>
</dbReference>
<dbReference type="InterPro" id="IPR051915">
    <property type="entry name" value="Cellulose_Degrad_GH3"/>
</dbReference>
<dbReference type="EMBL" id="RDQH01000329">
    <property type="protein sequence ID" value="RXI02976.1"/>
    <property type="molecule type" value="Genomic_DNA"/>
</dbReference>
<organism evidence="2 3">
    <name type="scientific">Malus domestica</name>
    <name type="common">Apple</name>
    <name type="synonym">Pyrus malus</name>
    <dbReference type="NCBI Taxonomy" id="3750"/>
    <lineage>
        <taxon>Eukaryota</taxon>
        <taxon>Viridiplantae</taxon>
        <taxon>Streptophyta</taxon>
        <taxon>Embryophyta</taxon>
        <taxon>Tracheophyta</taxon>
        <taxon>Spermatophyta</taxon>
        <taxon>Magnoliopsida</taxon>
        <taxon>eudicotyledons</taxon>
        <taxon>Gunneridae</taxon>
        <taxon>Pentapetalae</taxon>
        <taxon>rosids</taxon>
        <taxon>fabids</taxon>
        <taxon>Rosales</taxon>
        <taxon>Rosaceae</taxon>
        <taxon>Amygdaloideae</taxon>
        <taxon>Maleae</taxon>
        <taxon>Malus</taxon>
    </lineage>
</organism>
<dbReference type="PANTHER" id="PTHR30620">
    <property type="entry name" value="PERIPLASMIC BETA-GLUCOSIDASE-RELATED"/>
    <property type="match status" value="1"/>
</dbReference>